<evidence type="ECO:0000313" key="8">
    <source>
        <dbReference type="EMBL" id="TDR13205.1"/>
    </source>
</evidence>
<evidence type="ECO:0000313" key="9">
    <source>
        <dbReference type="Proteomes" id="UP000295729"/>
    </source>
</evidence>
<evidence type="ECO:0000259" key="6">
    <source>
        <dbReference type="Pfam" id="PF13860"/>
    </source>
</evidence>
<dbReference type="RefSeq" id="WP_133562360.1">
    <property type="nucleotide sequence ID" value="NZ_SNZA01000003.1"/>
</dbReference>
<dbReference type="GO" id="GO:0044781">
    <property type="term" value="P:bacterial-type flagellum organization"/>
    <property type="evidence" value="ECO:0007669"/>
    <property type="project" value="UniProtKB-UniRule"/>
</dbReference>
<evidence type="ECO:0000256" key="2">
    <source>
        <dbReference type="ARBA" id="ARBA00016013"/>
    </source>
</evidence>
<feature type="domain" description="FlgD Tudor-like" evidence="7">
    <location>
        <begin position="98"/>
        <end position="227"/>
    </location>
</feature>
<comment type="function">
    <text evidence="4 5">Required for flagellar hook formation. May act as a scaffolding protein.</text>
</comment>
<sequence>MSDISTSSALSSLISQYGTDEAKAKSGISTTTSTESSDGIGNQDVFLQLYIEQLKNQDPTEPQDTGDMVSQMAEFSSLERLTEMATQMSAMSDSLMSSQALTASTLVGKSVYVDSDTATVTDGSSVSVKTEFPDDAQTNTLKILNSDNEVVRTVTLTDETYNWDGTDSDGNVVEDGEYSFSVTSRNADGEVTALSTQLPARINSVTINGADGTTLNVQGYGSLALSDEIEIVS</sequence>
<gene>
    <name evidence="8" type="ORF">C8D85_2081</name>
</gene>
<dbReference type="Gene3D" id="2.30.30.910">
    <property type="match status" value="1"/>
</dbReference>
<keyword evidence="9" id="KW-1185">Reference proteome</keyword>
<dbReference type="OrthoDB" id="9785233at2"/>
<dbReference type="InterPro" id="IPR025965">
    <property type="entry name" value="FlgD/Vpr_Ig-like"/>
</dbReference>
<evidence type="ECO:0000256" key="3">
    <source>
        <dbReference type="ARBA" id="ARBA00022795"/>
    </source>
</evidence>
<dbReference type="Pfam" id="PF13861">
    <property type="entry name" value="FLgD_tudor"/>
    <property type="match status" value="1"/>
</dbReference>
<dbReference type="AlphaFoldDB" id="A0A4R6X2R4"/>
<dbReference type="Pfam" id="PF13860">
    <property type="entry name" value="FlgD_ig"/>
    <property type="match status" value="1"/>
</dbReference>
<evidence type="ECO:0000256" key="5">
    <source>
        <dbReference type="RuleBase" id="RU362076"/>
    </source>
</evidence>
<feature type="domain" description="FlgD/Vpr Ig-like" evidence="6">
    <location>
        <begin position="115"/>
        <end position="188"/>
    </location>
</feature>
<comment type="caution">
    <text evidence="8">The sequence shown here is derived from an EMBL/GenBank/DDBJ whole genome shotgun (WGS) entry which is preliminary data.</text>
</comment>
<name>A0A4R6X2R4_9GAMM</name>
<proteinExistence type="inferred from homology"/>
<dbReference type="InterPro" id="IPR025963">
    <property type="entry name" value="FLgD_Tudor"/>
</dbReference>
<reference evidence="8 9" key="1">
    <citation type="submission" date="2019-03" db="EMBL/GenBank/DDBJ databases">
        <title>Genomic Encyclopedia of Type Strains, Phase IV (KMG-IV): sequencing the most valuable type-strain genomes for metagenomic binning, comparative biology and taxonomic classification.</title>
        <authorList>
            <person name="Goeker M."/>
        </authorList>
    </citation>
    <scope>NUCLEOTIDE SEQUENCE [LARGE SCALE GENOMIC DNA]</scope>
    <source>
        <strain evidence="8 9">DSM 5604</strain>
    </source>
</reference>
<comment type="similarity">
    <text evidence="1 5">Belongs to the FlgD family.</text>
</comment>
<accession>A0A4R6X2R4</accession>
<dbReference type="Pfam" id="PF03963">
    <property type="entry name" value="FlgD"/>
    <property type="match status" value="1"/>
</dbReference>
<keyword evidence="8" id="KW-0969">Cilium</keyword>
<dbReference type="Gene3D" id="2.60.40.4070">
    <property type="match status" value="1"/>
</dbReference>
<evidence type="ECO:0000259" key="7">
    <source>
        <dbReference type="Pfam" id="PF13861"/>
    </source>
</evidence>
<keyword evidence="3 5" id="KW-1005">Bacterial flagellum biogenesis</keyword>
<keyword evidence="8" id="KW-0966">Cell projection</keyword>
<evidence type="ECO:0000256" key="1">
    <source>
        <dbReference type="ARBA" id="ARBA00010577"/>
    </source>
</evidence>
<organism evidence="8 9">
    <name type="scientific">Marinomonas communis</name>
    <dbReference type="NCBI Taxonomy" id="28254"/>
    <lineage>
        <taxon>Bacteria</taxon>
        <taxon>Pseudomonadati</taxon>
        <taxon>Pseudomonadota</taxon>
        <taxon>Gammaproteobacteria</taxon>
        <taxon>Oceanospirillales</taxon>
        <taxon>Oceanospirillaceae</taxon>
        <taxon>Marinomonas</taxon>
    </lineage>
</organism>
<keyword evidence="8" id="KW-0282">Flagellum</keyword>
<protein>
    <recommendedName>
        <fullName evidence="2 5">Basal-body rod modification protein FlgD</fullName>
    </recommendedName>
</protein>
<dbReference type="Proteomes" id="UP000295729">
    <property type="component" value="Unassembled WGS sequence"/>
</dbReference>
<dbReference type="EMBL" id="SNZA01000003">
    <property type="protein sequence ID" value="TDR13205.1"/>
    <property type="molecule type" value="Genomic_DNA"/>
</dbReference>
<dbReference type="InterPro" id="IPR005648">
    <property type="entry name" value="FlgD"/>
</dbReference>
<evidence type="ECO:0000256" key="4">
    <source>
        <dbReference type="ARBA" id="ARBA00024746"/>
    </source>
</evidence>